<evidence type="ECO:0000259" key="1">
    <source>
        <dbReference type="PROSITE" id="PS51186"/>
    </source>
</evidence>
<evidence type="ECO:0000313" key="3">
    <source>
        <dbReference type="Proteomes" id="UP000238375"/>
    </source>
</evidence>
<dbReference type="Proteomes" id="UP000238375">
    <property type="component" value="Unassembled WGS sequence"/>
</dbReference>
<dbReference type="InterPro" id="IPR016181">
    <property type="entry name" value="Acyl_CoA_acyltransferase"/>
</dbReference>
<dbReference type="PROSITE" id="PS51186">
    <property type="entry name" value="GNAT"/>
    <property type="match status" value="1"/>
</dbReference>
<dbReference type="Gene3D" id="3.40.630.30">
    <property type="match status" value="1"/>
</dbReference>
<evidence type="ECO:0000313" key="2">
    <source>
        <dbReference type="EMBL" id="PRY45396.1"/>
    </source>
</evidence>
<dbReference type="InterPro" id="IPR000182">
    <property type="entry name" value="GNAT_dom"/>
</dbReference>
<organism evidence="2 3">
    <name type="scientific">Spirosoma oryzae</name>
    <dbReference type="NCBI Taxonomy" id="1469603"/>
    <lineage>
        <taxon>Bacteria</taxon>
        <taxon>Pseudomonadati</taxon>
        <taxon>Bacteroidota</taxon>
        <taxon>Cytophagia</taxon>
        <taxon>Cytophagales</taxon>
        <taxon>Cytophagaceae</taxon>
        <taxon>Spirosoma</taxon>
    </lineage>
</organism>
<protein>
    <recommendedName>
        <fullName evidence="1">N-acetyltransferase domain-containing protein</fullName>
    </recommendedName>
</protein>
<name>A0A2T0TI58_9BACT</name>
<gene>
    <name evidence="2" type="ORF">CLV58_102144</name>
</gene>
<proteinExistence type="predicted"/>
<dbReference type="GO" id="GO:0016747">
    <property type="term" value="F:acyltransferase activity, transferring groups other than amino-acyl groups"/>
    <property type="evidence" value="ECO:0007669"/>
    <property type="project" value="InterPro"/>
</dbReference>
<dbReference type="EMBL" id="PVTE01000002">
    <property type="protein sequence ID" value="PRY45396.1"/>
    <property type="molecule type" value="Genomic_DNA"/>
</dbReference>
<dbReference type="RefSeq" id="WP_245882184.1">
    <property type="nucleotide sequence ID" value="NZ_PVTE01000002.1"/>
</dbReference>
<feature type="domain" description="N-acetyltransferase" evidence="1">
    <location>
        <begin position="17"/>
        <end position="203"/>
    </location>
</feature>
<accession>A0A2T0TI58</accession>
<comment type="caution">
    <text evidence="2">The sequence shown here is derived from an EMBL/GenBank/DDBJ whole genome shotgun (WGS) entry which is preliminary data.</text>
</comment>
<reference evidence="2 3" key="1">
    <citation type="submission" date="2018-03" db="EMBL/GenBank/DDBJ databases">
        <title>Genomic Encyclopedia of Archaeal and Bacterial Type Strains, Phase II (KMG-II): from individual species to whole genera.</title>
        <authorList>
            <person name="Goeker M."/>
        </authorList>
    </citation>
    <scope>NUCLEOTIDE SEQUENCE [LARGE SCALE GENOMIC DNA]</scope>
    <source>
        <strain evidence="2 3">DSM 28354</strain>
    </source>
</reference>
<keyword evidence="3" id="KW-1185">Reference proteome</keyword>
<dbReference type="SUPFAM" id="SSF55729">
    <property type="entry name" value="Acyl-CoA N-acyltransferases (Nat)"/>
    <property type="match status" value="1"/>
</dbReference>
<dbReference type="AlphaFoldDB" id="A0A2T0TI58"/>
<sequence length="205" mass="23849">MKNKPATTLRYEWLTGSAIRTVLDELAQLRITVFRDFPYCYEGSVAYERAYLETYMQSERALLFTAWDSDQMVGATTALPLTDETTEVQQPFRDAGYDLNSVFYFGESILLPAYRGYGLGHRFFDEREAHARQFDQYTLTCFCAVQRPVDHPQRPAGYRPLDEFWTKRGYRQEPALQSTFHWPDIGETESTAKTMVYWVKALPAE</sequence>